<dbReference type="STRING" id="565033.GACE_1862"/>
<accession>A0A0A7GFS3</accession>
<organism evidence="1 2">
    <name type="scientific">Geoglobus acetivorans</name>
    <dbReference type="NCBI Taxonomy" id="565033"/>
    <lineage>
        <taxon>Archaea</taxon>
        <taxon>Methanobacteriati</taxon>
        <taxon>Methanobacteriota</taxon>
        <taxon>Archaeoglobi</taxon>
        <taxon>Archaeoglobales</taxon>
        <taxon>Archaeoglobaceae</taxon>
        <taxon>Geoglobus</taxon>
    </lineage>
</organism>
<protein>
    <submittedName>
        <fullName evidence="1">Uncharacterized protein</fullName>
    </submittedName>
</protein>
<dbReference type="AlphaFoldDB" id="A0A0A7GFS3"/>
<evidence type="ECO:0000313" key="1">
    <source>
        <dbReference type="EMBL" id="AIY90889.1"/>
    </source>
</evidence>
<sequence length="41" mass="4648">MVLLPERGEAEDLEDITTDFMVDIDMTGDNGHHKRACSKQE</sequence>
<dbReference type="Proteomes" id="UP000030624">
    <property type="component" value="Chromosome"/>
</dbReference>
<name>A0A0A7GFS3_GEOAI</name>
<dbReference type="HOGENOM" id="CLU_3263641_0_0_2"/>
<dbReference type="EMBL" id="CP009552">
    <property type="protein sequence ID" value="AIY90889.1"/>
    <property type="molecule type" value="Genomic_DNA"/>
</dbReference>
<gene>
    <name evidence="1" type="ORF">GACE_1862</name>
</gene>
<evidence type="ECO:0000313" key="2">
    <source>
        <dbReference type="Proteomes" id="UP000030624"/>
    </source>
</evidence>
<dbReference type="GeneID" id="85731481"/>
<proteinExistence type="predicted"/>
<dbReference type="RefSeq" id="WP_318249193.1">
    <property type="nucleotide sequence ID" value="NZ_CP009552.1"/>
</dbReference>
<reference evidence="1 2" key="1">
    <citation type="journal article" date="2015" name="Appl. Environ. Microbiol.">
        <title>The Geoglobus acetivorans genome: Fe(III) reduction, acetate utilization, autotrophic growth, and degradation of aromatic compounds in a hyperthermophilic archaeon.</title>
        <authorList>
            <person name="Mardanov A.V."/>
            <person name="Slododkina G.B."/>
            <person name="Slobodkin A.I."/>
            <person name="Beletsky A.V."/>
            <person name="Gavrilov S.N."/>
            <person name="Kublanov I.V."/>
            <person name="Bonch-Osmolovskaya E.A."/>
            <person name="Skryabin K.G."/>
            <person name="Ravin N.V."/>
        </authorList>
    </citation>
    <scope>NUCLEOTIDE SEQUENCE [LARGE SCALE GENOMIC DNA]</scope>
    <source>
        <strain evidence="1 2">SBH6</strain>
    </source>
</reference>
<dbReference type="KEGG" id="gac:GACE_1862"/>